<dbReference type="Proteomes" id="UP000008888">
    <property type="component" value="Chromosome"/>
</dbReference>
<feature type="transmembrane region" description="Helical" evidence="1">
    <location>
        <begin position="31"/>
        <end position="48"/>
    </location>
</feature>
<reference evidence="3" key="3">
    <citation type="submission" date="2011-05" db="EMBL/GenBank/DDBJ databases">
        <title>Complete sequence of Methylomonas methanica MC09.</title>
        <authorList>
            <consortium name="US DOE Joint Genome Institute"/>
            <person name="Lucas S."/>
            <person name="Han J."/>
            <person name="Lapidus A."/>
            <person name="Cheng J.-F."/>
            <person name="Goodwin L."/>
            <person name="Pitluck S."/>
            <person name="Peters L."/>
            <person name="Mikhailova N."/>
            <person name="Teshima H."/>
            <person name="Han C."/>
            <person name="Tapia R."/>
            <person name="Land M."/>
            <person name="Hauser L."/>
            <person name="Kyrpides N."/>
            <person name="Ivanova N."/>
            <person name="Pagani I."/>
            <person name="Stein L."/>
            <person name="Woyke T."/>
        </authorList>
    </citation>
    <scope>NUCLEOTIDE SEQUENCE [LARGE SCALE GENOMIC DNA]</scope>
    <source>
        <strain evidence="3">MC09</strain>
    </source>
</reference>
<evidence type="ECO:0000313" key="2">
    <source>
        <dbReference type="EMBL" id="AEG02729.1"/>
    </source>
</evidence>
<reference evidence="2 3" key="1">
    <citation type="journal article" date="2011" name="J. Bacteriol.">
        <title>Complete Genome Sequence of the Aerobic Marine Methanotroph Methylomonas methanica MC09.</title>
        <authorList>
            <person name="Boden R."/>
            <person name="Cunliffe M."/>
            <person name="Scanlan J."/>
            <person name="Moussard H."/>
            <person name="Kits K.D."/>
            <person name="Klotz M.G."/>
            <person name="Jetten M.S."/>
            <person name="Vuilleumier S."/>
            <person name="Han J."/>
            <person name="Peters L."/>
            <person name="Mikhailova N."/>
            <person name="Teshima H."/>
            <person name="Tapia R."/>
            <person name="Kyrpides N."/>
            <person name="Ivanova N."/>
            <person name="Pagani I."/>
            <person name="Cheng J.F."/>
            <person name="Goodwin L."/>
            <person name="Han C."/>
            <person name="Hauser L."/>
            <person name="Land M.L."/>
            <person name="Lapidus A."/>
            <person name="Lucas S."/>
            <person name="Pitluck S."/>
            <person name="Woyke T."/>
            <person name="Stein L."/>
            <person name="Murrell J.C."/>
        </authorList>
    </citation>
    <scope>NUCLEOTIDE SEQUENCE [LARGE SCALE GENOMIC DNA]</scope>
    <source>
        <strain evidence="2 3">MC09</strain>
    </source>
</reference>
<dbReference type="AlphaFoldDB" id="G0A3V7"/>
<keyword evidence="1" id="KW-0812">Transmembrane</keyword>
<feature type="transmembrane region" description="Helical" evidence="1">
    <location>
        <begin position="60"/>
        <end position="84"/>
    </location>
</feature>
<reference key="2">
    <citation type="submission" date="2011-05" db="EMBL/GenBank/DDBJ databases">
        <title>Complete genome sequence of the aerobic marine methanotroph Methylomonas methanica MC09.</title>
        <authorList>
            <person name="Boden R."/>
            <person name="Cunliffe M."/>
            <person name="Scanlan J."/>
            <person name="Moussard H."/>
            <person name="Kits K.D."/>
            <person name="Klotz M."/>
            <person name="Jetten M."/>
            <person name="Vuilleumier S."/>
            <person name="Han J."/>
            <person name="Peters L."/>
            <person name="Mikhailova N."/>
            <person name="Teshima H."/>
            <person name="Tapia R."/>
            <person name="Kyrpides N."/>
            <person name="Ivanova N."/>
            <person name="Pagani I."/>
            <person name="Cheng J.-F."/>
            <person name="Goodwin L."/>
            <person name="Han C."/>
            <person name="Hauser L."/>
            <person name="Land M."/>
            <person name="Lapidus A."/>
            <person name="Lucas S."/>
            <person name="Pitluck S."/>
            <person name="Woyke T."/>
            <person name="Stein L.Y."/>
            <person name="Murrell C."/>
        </authorList>
    </citation>
    <scope>NUCLEOTIDE SEQUENCE</scope>
    <source>
        <strain>MC09</strain>
    </source>
</reference>
<gene>
    <name evidence="2" type="ordered locus">Metme_4382</name>
</gene>
<keyword evidence="1" id="KW-1133">Transmembrane helix</keyword>
<keyword evidence="1" id="KW-0472">Membrane</keyword>
<dbReference type="HOGENOM" id="CLU_1946301_0_0_6"/>
<feature type="transmembrane region" description="Helical" evidence="1">
    <location>
        <begin position="104"/>
        <end position="123"/>
    </location>
</feature>
<keyword evidence="3" id="KW-1185">Reference proteome</keyword>
<sequence>MYFWGAFPATLQMFFMAPIVTDVTPWHLGQLWFAAALLGVVGLWMAVFQSSFEFRFCCAVTFIFLVAGMTAAIPVFIPLMWIILKSFVQSPDAILNLSTWLGFWIFYGPLICALHFCTKNIVVRLKPGP</sequence>
<accession>G0A3V7</accession>
<dbReference type="EMBL" id="CP002738">
    <property type="protein sequence ID" value="AEG02729.1"/>
    <property type="molecule type" value="Genomic_DNA"/>
</dbReference>
<evidence type="ECO:0000313" key="3">
    <source>
        <dbReference type="Proteomes" id="UP000008888"/>
    </source>
</evidence>
<proteinExistence type="predicted"/>
<dbReference type="KEGG" id="mmt:Metme_4382"/>
<dbReference type="RefSeq" id="WP_013820942.1">
    <property type="nucleotide sequence ID" value="NC_015572.1"/>
</dbReference>
<protein>
    <submittedName>
        <fullName evidence="2">Uncharacterized protein</fullName>
    </submittedName>
</protein>
<name>G0A3V7_METMM</name>
<organism evidence="2 3">
    <name type="scientific">Methylomonas methanica (strain DSM 25384 / MC09)</name>
    <dbReference type="NCBI Taxonomy" id="857087"/>
    <lineage>
        <taxon>Bacteria</taxon>
        <taxon>Pseudomonadati</taxon>
        <taxon>Pseudomonadota</taxon>
        <taxon>Gammaproteobacteria</taxon>
        <taxon>Methylococcales</taxon>
        <taxon>Methylococcaceae</taxon>
        <taxon>Methylomonas</taxon>
    </lineage>
</organism>
<dbReference type="STRING" id="857087.Metme_4382"/>
<evidence type="ECO:0000256" key="1">
    <source>
        <dbReference type="SAM" id="Phobius"/>
    </source>
</evidence>